<comment type="caution">
    <text evidence="1">The sequence shown here is derived from an EMBL/GenBank/DDBJ whole genome shotgun (WGS) entry which is preliminary data.</text>
</comment>
<evidence type="ECO:0000313" key="1">
    <source>
        <dbReference type="EMBL" id="KAK0457127.1"/>
    </source>
</evidence>
<dbReference type="GeneID" id="85361172"/>
<sequence>MQTWAFLLPKAACHGRFHCDMSCLLPSNETLPRKLIEDRSVNIKLVKRCKRIFLAAWAYRRRRATAPMRWDDVFAVPLNVKHTNLWIAGGKVKTEIALVTQDFCQQSGSGERYKGPGGGKAGFVVPEPLRRACNSFVGIIDHIVEKHPQMEKERLHGL</sequence>
<name>A0AA39N406_ARMTA</name>
<gene>
    <name evidence="1" type="ORF">EV420DRAFT_1644283</name>
</gene>
<keyword evidence="2" id="KW-1185">Reference proteome</keyword>
<dbReference type="Proteomes" id="UP001175211">
    <property type="component" value="Unassembled WGS sequence"/>
</dbReference>
<dbReference type="AlphaFoldDB" id="A0AA39N406"/>
<protein>
    <submittedName>
        <fullName evidence="1">Uncharacterized protein</fullName>
    </submittedName>
</protein>
<dbReference type="EMBL" id="JAUEPS010000023">
    <property type="protein sequence ID" value="KAK0457127.1"/>
    <property type="molecule type" value="Genomic_DNA"/>
</dbReference>
<reference evidence="1" key="1">
    <citation type="submission" date="2023-06" db="EMBL/GenBank/DDBJ databases">
        <authorList>
            <consortium name="Lawrence Berkeley National Laboratory"/>
            <person name="Ahrendt S."/>
            <person name="Sahu N."/>
            <person name="Indic B."/>
            <person name="Wong-Bajracharya J."/>
            <person name="Merenyi Z."/>
            <person name="Ke H.-M."/>
            <person name="Monk M."/>
            <person name="Kocsube S."/>
            <person name="Drula E."/>
            <person name="Lipzen A."/>
            <person name="Balint B."/>
            <person name="Henrissat B."/>
            <person name="Andreopoulos B."/>
            <person name="Martin F.M."/>
            <person name="Harder C.B."/>
            <person name="Rigling D."/>
            <person name="Ford K.L."/>
            <person name="Foster G.D."/>
            <person name="Pangilinan J."/>
            <person name="Papanicolaou A."/>
            <person name="Barry K."/>
            <person name="LaButti K."/>
            <person name="Viragh M."/>
            <person name="Koriabine M."/>
            <person name="Yan M."/>
            <person name="Riley R."/>
            <person name="Champramary S."/>
            <person name="Plett K.L."/>
            <person name="Tsai I.J."/>
            <person name="Slot J."/>
            <person name="Sipos G."/>
            <person name="Plett J."/>
            <person name="Nagy L.G."/>
            <person name="Grigoriev I.V."/>
        </authorList>
    </citation>
    <scope>NUCLEOTIDE SEQUENCE</scope>
    <source>
        <strain evidence="1">CCBAS 213</strain>
    </source>
</reference>
<evidence type="ECO:0000313" key="2">
    <source>
        <dbReference type="Proteomes" id="UP001175211"/>
    </source>
</evidence>
<dbReference type="RefSeq" id="XP_060329442.1">
    <property type="nucleotide sequence ID" value="XM_060477624.1"/>
</dbReference>
<proteinExistence type="predicted"/>
<organism evidence="1 2">
    <name type="scientific">Armillaria tabescens</name>
    <name type="common">Ringless honey mushroom</name>
    <name type="synonym">Agaricus tabescens</name>
    <dbReference type="NCBI Taxonomy" id="1929756"/>
    <lineage>
        <taxon>Eukaryota</taxon>
        <taxon>Fungi</taxon>
        <taxon>Dikarya</taxon>
        <taxon>Basidiomycota</taxon>
        <taxon>Agaricomycotina</taxon>
        <taxon>Agaricomycetes</taxon>
        <taxon>Agaricomycetidae</taxon>
        <taxon>Agaricales</taxon>
        <taxon>Marasmiineae</taxon>
        <taxon>Physalacriaceae</taxon>
        <taxon>Desarmillaria</taxon>
    </lineage>
</organism>
<accession>A0AA39N406</accession>